<feature type="region of interest" description="Disordered" evidence="1">
    <location>
        <begin position="217"/>
        <end position="268"/>
    </location>
</feature>
<name>A0A443QE94_9ACAR</name>
<dbReference type="OrthoDB" id="64893at2759"/>
<evidence type="ECO:0000313" key="4">
    <source>
        <dbReference type="EMBL" id="RWS01363.1"/>
    </source>
</evidence>
<evidence type="ECO:0000313" key="5">
    <source>
        <dbReference type="EMBL" id="RWS02544.1"/>
    </source>
</evidence>
<keyword evidence="6" id="KW-1185">Reference proteome</keyword>
<feature type="compositionally biased region" description="Basic and acidic residues" evidence="1">
    <location>
        <begin position="221"/>
        <end position="240"/>
    </location>
</feature>
<reference evidence="4" key="2">
    <citation type="submission" date="2018-11" db="EMBL/GenBank/DDBJ databases">
        <title>Trombidioid mite genomics.</title>
        <authorList>
            <person name="Dong X."/>
        </authorList>
    </citation>
    <scope>NUCLEOTIDE SEQUENCE</scope>
    <source>
        <strain evidence="4">UoL-WK</strain>
    </source>
</reference>
<evidence type="ECO:0000256" key="1">
    <source>
        <dbReference type="SAM" id="MobiDB-lite"/>
    </source>
</evidence>
<feature type="domain" description="Chitin-binding type-4" evidence="3">
    <location>
        <begin position="22"/>
        <end position="212"/>
    </location>
</feature>
<proteinExistence type="predicted"/>
<comment type="caution">
    <text evidence="4">The sequence shown here is derived from an EMBL/GenBank/DDBJ whole genome shotgun (WGS) entry which is preliminary data.</text>
</comment>
<organism evidence="4 6">
    <name type="scientific">Dinothrombium tinctorium</name>
    <dbReference type="NCBI Taxonomy" id="1965070"/>
    <lineage>
        <taxon>Eukaryota</taxon>
        <taxon>Metazoa</taxon>
        <taxon>Ecdysozoa</taxon>
        <taxon>Arthropoda</taxon>
        <taxon>Chelicerata</taxon>
        <taxon>Arachnida</taxon>
        <taxon>Acari</taxon>
        <taxon>Acariformes</taxon>
        <taxon>Trombidiformes</taxon>
        <taxon>Prostigmata</taxon>
        <taxon>Anystina</taxon>
        <taxon>Parasitengona</taxon>
        <taxon>Trombidioidea</taxon>
        <taxon>Trombidiidae</taxon>
        <taxon>Dinothrombium</taxon>
    </lineage>
</organism>
<dbReference type="Proteomes" id="UP000285301">
    <property type="component" value="Unassembled WGS sequence"/>
</dbReference>
<evidence type="ECO:0000313" key="6">
    <source>
        <dbReference type="Proteomes" id="UP000285301"/>
    </source>
</evidence>
<feature type="signal peptide" evidence="2">
    <location>
        <begin position="1"/>
        <end position="21"/>
    </location>
</feature>
<evidence type="ECO:0000256" key="2">
    <source>
        <dbReference type="SAM" id="SignalP"/>
    </source>
</evidence>
<evidence type="ECO:0000259" key="3">
    <source>
        <dbReference type="Pfam" id="PF03067"/>
    </source>
</evidence>
<feature type="chain" id="PRO_5033824114" description="Chitin-binding type-4 domain-containing protein" evidence="2">
    <location>
        <begin position="22"/>
        <end position="301"/>
    </location>
</feature>
<sequence length="301" mass="33473">MNFSLLLAFLFFGENISLIFAHGRLIEPPSRSTAWRYGFKTPPNYNDHELFCGGFHVQWSLNKGKCGICGDPYNGKRENELPNGIYAKNLVVTRSYDQNSVITAKVQLTANHNGHFVFKICPATSKRVEVTQKCLDSNVLEVLNSKDKRKYILPSPNPGTFEIRLRLPRDLTCERCVLQWTYTAANNWGTCEDGTGKVGCGPQETFRACADIRIGGQKGSNSDDRRRAINFEPEISRETDFEPEVSQPRDDDEGEEPKRPESGGGENCVGTGAYAVVPGMDNWCKINCAAGFCPPTHCSCS</sequence>
<gene>
    <name evidence="5" type="ORF">B4U79_04702</name>
    <name evidence="4" type="ORF">B4U79_07568</name>
</gene>
<dbReference type="AlphaFoldDB" id="A0A443QE94"/>
<dbReference type="Pfam" id="PF03067">
    <property type="entry name" value="LPMO_10"/>
    <property type="match status" value="1"/>
</dbReference>
<accession>A0A443QE94</accession>
<dbReference type="STRING" id="1965070.A0A443QE94"/>
<keyword evidence="2" id="KW-0732">Signal</keyword>
<dbReference type="InterPro" id="IPR004302">
    <property type="entry name" value="Cellulose/chitin-bd_N"/>
</dbReference>
<dbReference type="EMBL" id="NCKU01007571">
    <property type="protein sequence ID" value="RWS02544.1"/>
    <property type="molecule type" value="Genomic_DNA"/>
</dbReference>
<reference evidence="4 6" key="1">
    <citation type="journal article" date="2018" name="Gigascience">
        <title>Genomes of trombidid mites reveal novel predicted allergens and laterally-transferred genes associated with secondary metabolism.</title>
        <authorList>
            <person name="Dong X."/>
            <person name="Chaisiri K."/>
            <person name="Xia D."/>
            <person name="Armstrong S.D."/>
            <person name="Fang Y."/>
            <person name="Donnelly M.J."/>
            <person name="Kadowaki T."/>
            <person name="McGarry J.W."/>
            <person name="Darby A.C."/>
            <person name="Makepeace B.L."/>
        </authorList>
    </citation>
    <scope>NUCLEOTIDE SEQUENCE [LARGE SCALE GENOMIC DNA]</scope>
    <source>
        <strain evidence="4">UoL-WK</strain>
    </source>
</reference>
<dbReference type="EMBL" id="NCKU01009313">
    <property type="protein sequence ID" value="RWS01363.1"/>
    <property type="molecule type" value="Genomic_DNA"/>
</dbReference>
<protein>
    <recommendedName>
        <fullName evidence="3">Chitin-binding type-4 domain-containing protein</fullName>
    </recommendedName>
</protein>